<evidence type="ECO:0000256" key="3">
    <source>
        <dbReference type="SAM" id="MobiDB-lite"/>
    </source>
</evidence>
<keyword evidence="6" id="KW-1185">Reference proteome</keyword>
<name>A0A074RXI3_9AGAM</name>
<proteinExistence type="predicted"/>
<feature type="region of interest" description="Disordered" evidence="3">
    <location>
        <begin position="125"/>
        <end position="145"/>
    </location>
</feature>
<dbReference type="GO" id="GO:0006508">
    <property type="term" value="P:proteolysis"/>
    <property type="evidence" value="ECO:0007669"/>
    <property type="project" value="InterPro"/>
</dbReference>
<keyword evidence="2" id="KW-0378">Hydrolase</keyword>
<keyword evidence="1" id="KW-0053">Apoptosis</keyword>
<dbReference type="HOGENOM" id="CLU_586810_0_0_1"/>
<accession>A0A074RXI3</accession>
<organism evidence="5 6">
    <name type="scientific">Rhizoctonia solani 123E</name>
    <dbReference type="NCBI Taxonomy" id="1423351"/>
    <lineage>
        <taxon>Eukaryota</taxon>
        <taxon>Fungi</taxon>
        <taxon>Dikarya</taxon>
        <taxon>Basidiomycota</taxon>
        <taxon>Agaricomycotina</taxon>
        <taxon>Agaricomycetes</taxon>
        <taxon>Cantharellales</taxon>
        <taxon>Ceratobasidiaceae</taxon>
        <taxon>Rhizoctonia</taxon>
    </lineage>
</organism>
<evidence type="ECO:0000313" key="5">
    <source>
        <dbReference type="EMBL" id="KEP49328.1"/>
    </source>
</evidence>
<dbReference type="GO" id="GO:0004197">
    <property type="term" value="F:cysteine-type endopeptidase activity"/>
    <property type="evidence" value="ECO:0007669"/>
    <property type="project" value="InterPro"/>
</dbReference>
<dbReference type="InterPro" id="IPR029030">
    <property type="entry name" value="Caspase-like_dom_sf"/>
</dbReference>
<dbReference type="GO" id="GO:0006915">
    <property type="term" value="P:apoptotic process"/>
    <property type="evidence" value="ECO:0007669"/>
    <property type="project" value="UniProtKB-KW"/>
</dbReference>
<protein>
    <recommendedName>
        <fullName evidence="4">Peptidase C14 caspase domain-containing protein</fullName>
    </recommendedName>
</protein>
<feature type="region of interest" description="Disordered" evidence="3">
    <location>
        <begin position="64"/>
        <end position="90"/>
    </location>
</feature>
<dbReference type="Proteomes" id="UP000027456">
    <property type="component" value="Unassembled WGS sequence"/>
</dbReference>
<evidence type="ECO:0000256" key="1">
    <source>
        <dbReference type="ARBA" id="ARBA00022703"/>
    </source>
</evidence>
<dbReference type="Pfam" id="PF00656">
    <property type="entry name" value="Peptidase_C14"/>
    <property type="match status" value="1"/>
</dbReference>
<sequence length="466" mass="52395">MADTGETAGRGRQGSIEVSAQSSSFNAIQAWARRQPVPNVSEALKSAIPSQLAAETKVEIEKDVSHSALHEEPDGESLIHRPKTYPKSPVAAMHNPSFSRKPFPWRVGTDPAPISLLARDTAARKSVRPHPFRTTSTHSPNEATFHPTFGSPLQASLFTGSRIPPTLYMLVIAVAYDKLEDPQHDFDLIQSWLKDYKSGRIRFQGVSGKDATRERIEEAIRELYSEALHSHGSKLLILLTGEGDNINRMHLMGERFITDTDIRNWLWRLRNEARPNVVPTIVVLDYCRTNQHIPLGAMQGGIEFIWSCSLGQKAAALKFKTLEGIPRSCFLLALMMASYNPAHTKGDLSAAVNRKLDQLSRLLELAKKHKGDHSEELQQVDWGQARHMQPIHDLASMLSRMDVVPKVYRVLMSNKWFREANGLPVNWVLKNKLGRLGETGKFKYKRGTCKPVHVCWIPVDRPTKRS</sequence>
<feature type="domain" description="Peptidase C14 caspase" evidence="4">
    <location>
        <begin position="170"/>
        <end position="357"/>
    </location>
</feature>
<reference evidence="5 6" key="1">
    <citation type="submission" date="2013-12" db="EMBL/GenBank/DDBJ databases">
        <authorList>
            <person name="Cubeta M."/>
            <person name="Pakala S."/>
            <person name="Fedorova N."/>
            <person name="Thomas E."/>
            <person name="Dean R."/>
            <person name="Jabaji S."/>
            <person name="Neate S."/>
            <person name="Toda T."/>
            <person name="Tavantzis S."/>
            <person name="Vilgalys R."/>
            <person name="Bharathan N."/>
            <person name="Pakala S."/>
            <person name="Losada L.S."/>
            <person name="Zafar N."/>
            <person name="Nierman W."/>
        </authorList>
    </citation>
    <scope>NUCLEOTIDE SEQUENCE [LARGE SCALE GENOMIC DNA]</scope>
    <source>
        <strain evidence="5 6">123E</strain>
    </source>
</reference>
<evidence type="ECO:0000313" key="6">
    <source>
        <dbReference type="Proteomes" id="UP000027456"/>
    </source>
</evidence>
<dbReference type="EMBL" id="AZST01000377">
    <property type="protein sequence ID" value="KEP49328.1"/>
    <property type="molecule type" value="Genomic_DNA"/>
</dbReference>
<keyword evidence="2" id="KW-0788">Thiol protease</keyword>
<dbReference type="AlphaFoldDB" id="A0A074RXI3"/>
<dbReference type="InterPro" id="IPR011600">
    <property type="entry name" value="Pept_C14_caspase"/>
</dbReference>
<evidence type="ECO:0000259" key="4">
    <source>
        <dbReference type="Pfam" id="PF00656"/>
    </source>
</evidence>
<gene>
    <name evidence="5" type="ORF">V565_102890</name>
</gene>
<dbReference type="OrthoDB" id="3172041at2759"/>
<keyword evidence="2" id="KW-0645">Protease</keyword>
<evidence type="ECO:0000256" key="2">
    <source>
        <dbReference type="ARBA" id="ARBA00022807"/>
    </source>
</evidence>
<feature type="compositionally biased region" description="Polar residues" evidence="3">
    <location>
        <begin position="133"/>
        <end position="142"/>
    </location>
</feature>
<dbReference type="SUPFAM" id="SSF52129">
    <property type="entry name" value="Caspase-like"/>
    <property type="match status" value="1"/>
</dbReference>
<comment type="caution">
    <text evidence="5">The sequence shown here is derived from an EMBL/GenBank/DDBJ whole genome shotgun (WGS) entry which is preliminary data.</text>
</comment>